<evidence type="ECO:0000256" key="5">
    <source>
        <dbReference type="ARBA" id="ARBA00022475"/>
    </source>
</evidence>
<proteinExistence type="inferred from homology"/>
<evidence type="ECO:0000256" key="4">
    <source>
        <dbReference type="ARBA" id="ARBA00022448"/>
    </source>
</evidence>
<feature type="transmembrane region" description="Helical" evidence="13">
    <location>
        <begin position="281"/>
        <end position="306"/>
    </location>
</feature>
<keyword evidence="4 13" id="KW-0813">Transport</keyword>
<evidence type="ECO:0000256" key="3">
    <source>
        <dbReference type="ARBA" id="ARBA00022426"/>
    </source>
</evidence>
<feature type="transmembrane region" description="Helical" evidence="13">
    <location>
        <begin position="240"/>
        <end position="269"/>
    </location>
</feature>
<evidence type="ECO:0000256" key="13">
    <source>
        <dbReference type="RuleBase" id="RU362101"/>
    </source>
</evidence>
<dbReference type="EMBL" id="QHLQ01000006">
    <property type="protein sequence ID" value="NIZ60943.1"/>
    <property type="molecule type" value="Genomic_DNA"/>
</dbReference>
<dbReference type="Pfam" id="PF03824">
    <property type="entry name" value="NicO"/>
    <property type="match status" value="1"/>
</dbReference>
<comment type="similarity">
    <text evidence="13">Belongs to the NiCoT transporter (TC 2.A.52) family.</text>
</comment>
<feature type="transmembrane region" description="Helical" evidence="13">
    <location>
        <begin position="96"/>
        <end position="119"/>
    </location>
</feature>
<keyword evidence="9" id="KW-0406">Ion transport</keyword>
<evidence type="ECO:0000313" key="15">
    <source>
        <dbReference type="EMBL" id="NIZ60943.1"/>
    </source>
</evidence>
<comment type="caution">
    <text evidence="15">The sequence shown here is derived from an EMBL/GenBank/DDBJ whole genome shotgun (WGS) entry which is preliminary data.</text>
</comment>
<dbReference type="InterPro" id="IPR051224">
    <property type="entry name" value="NiCoT_RcnA"/>
</dbReference>
<evidence type="ECO:0000256" key="12">
    <source>
        <dbReference type="ARBA" id="ARBA00023285"/>
    </source>
</evidence>
<evidence type="ECO:0000256" key="11">
    <source>
        <dbReference type="ARBA" id="ARBA00023136"/>
    </source>
</evidence>
<feature type="transmembrane region" description="Helical" evidence="13">
    <location>
        <begin position="213"/>
        <end position="234"/>
    </location>
</feature>
<feature type="transmembrane region" description="Helical" evidence="13">
    <location>
        <begin position="58"/>
        <end position="76"/>
    </location>
</feature>
<dbReference type="RefSeq" id="WP_167683524.1">
    <property type="nucleotide sequence ID" value="NZ_QHLQ01000006.1"/>
</dbReference>
<name>A0ABX0W7Q7_9RHOB</name>
<comment type="subcellular location">
    <subcellularLocation>
        <location evidence="2 13">Cell membrane</location>
        <topology evidence="2 13">Multi-pass membrane protein</topology>
    </subcellularLocation>
</comment>
<dbReference type="InterPro" id="IPR011541">
    <property type="entry name" value="Ni/Co_transpt_high_affinity"/>
</dbReference>
<evidence type="ECO:0000313" key="16">
    <source>
        <dbReference type="Proteomes" id="UP001429564"/>
    </source>
</evidence>
<keyword evidence="11 13" id="KW-0472">Membrane</keyword>
<keyword evidence="6" id="KW-0533">Nickel</keyword>
<evidence type="ECO:0000256" key="7">
    <source>
        <dbReference type="ARBA" id="ARBA00022692"/>
    </source>
</evidence>
<protein>
    <recommendedName>
        <fullName evidence="13">Nickel/cobalt efflux system</fullName>
    </recommendedName>
</protein>
<feature type="compositionally biased region" description="Basic and acidic residues" evidence="14">
    <location>
        <begin position="174"/>
        <end position="188"/>
    </location>
</feature>
<sequence>MRGNTPLFAAVVAIVAFAIWLWAFGGSEAVLIWAAEGQREVQNALARGLRALRAGEPGAFATLLTLCFAYGFFHAAGPGHGKLVIGGYGIGKPVPLLRLAGLSVAASLAQAAMAVLLVAGGLLLLDWSREQLTSAADDVLAPLSYGLISLVGLWLLIRGLRRLLSSRASAQHNHDAHDHEHHGAHDGETCPSCGHRHGPTAEEAANVSSLRDALAIIGAVAVRPCTGALFLLLMTWRMGILWAGIAGTFAMGLGTAMLTVAVAVAAVTVRKGALTKVQGAGAVRAAAMLEILAGAVVAVLAGQILLRAL</sequence>
<evidence type="ECO:0000256" key="6">
    <source>
        <dbReference type="ARBA" id="ARBA00022596"/>
    </source>
</evidence>
<keyword evidence="12" id="KW-0170">Cobalt</keyword>
<reference evidence="15 16" key="1">
    <citation type="submission" date="2018-05" db="EMBL/GenBank/DDBJ databases">
        <authorList>
            <person name="Zhang Y.-J."/>
        </authorList>
    </citation>
    <scope>NUCLEOTIDE SEQUENCE [LARGE SCALE GENOMIC DNA]</scope>
    <source>
        <strain evidence="15 16">CY04</strain>
    </source>
</reference>
<feature type="transmembrane region" description="Helical" evidence="13">
    <location>
        <begin position="139"/>
        <end position="157"/>
    </location>
</feature>
<evidence type="ECO:0000256" key="8">
    <source>
        <dbReference type="ARBA" id="ARBA00022989"/>
    </source>
</evidence>
<evidence type="ECO:0000256" key="14">
    <source>
        <dbReference type="SAM" id="MobiDB-lite"/>
    </source>
</evidence>
<evidence type="ECO:0000256" key="1">
    <source>
        <dbReference type="ARBA" id="ARBA00002510"/>
    </source>
</evidence>
<keyword evidence="10" id="KW-0921">Nickel transport</keyword>
<keyword evidence="8 13" id="KW-1133">Transmembrane helix</keyword>
<organism evidence="15 16">
    <name type="scientific">Parasedimentitalea denitrificans</name>
    <dbReference type="NCBI Taxonomy" id="2211118"/>
    <lineage>
        <taxon>Bacteria</taxon>
        <taxon>Pseudomonadati</taxon>
        <taxon>Pseudomonadota</taxon>
        <taxon>Alphaproteobacteria</taxon>
        <taxon>Rhodobacterales</taxon>
        <taxon>Paracoccaceae</taxon>
        <taxon>Parasedimentitalea</taxon>
    </lineage>
</organism>
<keyword evidence="7 13" id="KW-0812">Transmembrane</keyword>
<comment type="function">
    <text evidence="1">Efflux system for nickel and cobalt.</text>
</comment>
<accession>A0ABX0W7Q7</accession>
<evidence type="ECO:0000256" key="9">
    <source>
        <dbReference type="ARBA" id="ARBA00023065"/>
    </source>
</evidence>
<evidence type="ECO:0000256" key="10">
    <source>
        <dbReference type="ARBA" id="ARBA00023112"/>
    </source>
</evidence>
<dbReference type="PANTHER" id="PTHR40659:SF1">
    <property type="entry name" value="NICKEL_COBALT EFFLUX SYSTEM RCNA"/>
    <property type="match status" value="1"/>
</dbReference>
<feature type="region of interest" description="Disordered" evidence="14">
    <location>
        <begin position="174"/>
        <end position="197"/>
    </location>
</feature>
<keyword evidence="16" id="KW-1185">Reference proteome</keyword>
<dbReference type="Proteomes" id="UP001429564">
    <property type="component" value="Unassembled WGS sequence"/>
</dbReference>
<keyword evidence="3" id="KW-0171">Cobalt transport</keyword>
<keyword evidence="5" id="KW-1003">Cell membrane</keyword>
<dbReference type="PANTHER" id="PTHR40659">
    <property type="entry name" value="NICKEL/COBALT EFFLUX SYSTEM RCNA"/>
    <property type="match status" value="1"/>
</dbReference>
<gene>
    <name evidence="15" type="ORF">DL239_08145</name>
</gene>
<evidence type="ECO:0000256" key="2">
    <source>
        <dbReference type="ARBA" id="ARBA00004651"/>
    </source>
</evidence>